<feature type="non-terminal residue" evidence="1">
    <location>
        <position position="1"/>
    </location>
</feature>
<reference evidence="1" key="1">
    <citation type="journal article" date="2020" name="Stud. Mycol.">
        <title>101 Dothideomycetes genomes: a test case for predicting lifestyles and emergence of pathogens.</title>
        <authorList>
            <person name="Haridas S."/>
            <person name="Albert R."/>
            <person name="Binder M."/>
            <person name="Bloem J."/>
            <person name="Labutti K."/>
            <person name="Salamov A."/>
            <person name="Andreopoulos B."/>
            <person name="Baker S."/>
            <person name="Barry K."/>
            <person name="Bills G."/>
            <person name="Bluhm B."/>
            <person name="Cannon C."/>
            <person name="Castanera R."/>
            <person name="Culley D."/>
            <person name="Daum C."/>
            <person name="Ezra D."/>
            <person name="Gonzalez J."/>
            <person name="Henrissat B."/>
            <person name="Kuo A."/>
            <person name="Liang C."/>
            <person name="Lipzen A."/>
            <person name="Lutzoni F."/>
            <person name="Magnuson J."/>
            <person name="Mondo S."/>
            <person name="Nolan M."/>
            <person name="Ohm R."/>
            <person name="Pangilinan J."/>
            <person name="Park H.-J."/>
            <person name="Ramirez L."/>
            <person name="Alfaro M."/>
            <person name="Sun H."/>
            <person name="Tritt A."/>
            <person name="Yoshinaga Y."/>
            <person name="Zwiers L.-H."/>
            <person name="Turgeon B."/>
            <person name="Goodwin S."/>
            <person name="Spatafora J."/>
            <person name="Crous P."/>
            <person name="Grigoriev I."/>
        </authorList>
    </citation>
    <scope>NUCLEOTIDE SEQUENCE</scope>
    <source>
        <strain evidence="1">CBS 122681</strain>
    </source>
</reference>
<evidence type="ECO:0000313" key="1">
    <source>
        <dbReference type="EMBL" id="KAF2651696.1"/>
    </source>
</evidence>
<name>A0A6A6SVD8_9PLEO</name>
<sequence>PPQYSSLAEEVNDEMRSLAVGDPDEIIAVPMIHSTDKKSLKNMIFREVGKVSQTVIVRKMRRSYYLEHYAKDGNGNYVGTQKPAADAGLVFVPSKSSPEELLAQVHKVAFGKEHYVDARFTTGFAVGGGGL</sequence>
<dbReference type="OrthoDB" id="4158258at2759"/>
<organism evidence="1 2">
    <name type="scientific">Lophiostoma macrostomum CBS 122681</name>
    <dbReference type="NCBI Taxonomy" id="1314788"/>
    <lineage>
        <taxon>Eukaryota</taxon>
        <taxon>Fungi</taxon>
        <taxon>Dikarya</taxon>
        <taxon>Ascomycota</taxon>
        <taxon>Pezizomycotina</taxon>
        <taxon>Dothideomycetes</taxon>
        <taxon>Pleosporomycetidae</taxon>
        <taxon>Pleosporales</taxon>
        <taxon>Lophiostomataceae</taxon>
        <taxon>Lophiostoma</taxon>
    </lineage>
</organism>
<dbReference type="EMBL" id="MU004419">
    <property type="protein sequence ID" value="KAF2651696.1"/>
    <property type="molecule type" value="Genomic_DNA"/>
</dbReference>
<proteinExistence type="predicted"/>
<evidence type="ECO:0000313" key="2">
    <source>
        <dbReference type="Proteomes" id="UP000799324"/>
    </source>
</evidence>
<protein>
    <submittedName>
        <fullName evidence="1">Uncharacterized protein</fullName>
    </submittedName>
</protein>
<keyword evidence="2" id="KW-1185">Reference proteome</keyword>
<accession>A0A6A6SVD8</accession>
<dbReference type="Proteomes" id="UP000799324">
    <property type="component" value="Unassembled WGS sequence"/>
</dbReference>
<gene>
    <name evidence="1" type="ORF">K491DRAFT_606381</name>
</gene>
<dbReference type="AlphaFoldDB" id="A0A6A6SVD8"/>